<keyword evidence="1" id="KW-0677">Repeat</keyword>
<comment type="caution">
    <text evidence="6">The sequence shown here is derived from an EMBL/GenBank/DDBJ whole genome shotgun (WGS) entry which is preliminary data.</text>
</comment>
<evidence type="ECO:0000256" key="2">
    <source>
        <dbReference type="ARBA" id="ARBA00023043"/>
    </source>
</evidence>
<feature type="repeat" description="ANK" evidence="3">
    <location>
        <begin position="1831"/>
        <end position="1863"/>
    </location>
</feature>
<dbReference type="Gene3D" id="2.60.120.920">
    <property type="match status" value="1"/>
</dbReference>
<dbReference type="SMART" id="SM00449">
    <property type="entry name" value="SPRY"/>
    <property type="match status" value="1"/>
</dbReference>
<evidence type="ECO:0000256" key="1">
    <source>
        <dbReference type="ARBA" id="ARBA00022737"/>
    </source>
</evidence>
<evidence type="ECO:0000259" key="5">
    <source>
        <dbReference type="PROSITE" id="PS50188"/>
    </source>
</evidence>
<feature type="domain" description="B30.2/SPRY" evidence="5">
    <location>
        <begin position="2204"/>
        <end position="2411"/>
    </location>
</feature>
<dbReference type="InterPro" id="IPR043136">
    <property type="entry name" value="B30.2/SPRY_sf"/>
</dbReference>
<gene>
    <name evidence="6" type="ORF">TWF970_010178</name>
</gene>
<dbReference type="PROSITE" id="PS50297">
    <property type="entry name" value="ANK_REP_REGION"/>
    <property type="match status" value="7"/>
</dbReference>
<dbReference type="Gene3D" id="1.25.40.20">
    <property type="entry name" value="Ankyrin repeat-containing domain"/>
    <property type="match status" value="4"/>
</dbReference>
<feature type="compositionally biased region" description="Polar residues" evidence="4">
    <location>
        <begin position="393"/>
        <end position="408"/>
    </location>
</feature>
<feature type="compositionally biased region" description="Polar residues" evidence="4">
    <location>
        <begin position="377"/>
        <end position="388"/>
    </location>
</feature>
<dbReference type="InterPro" id="IPR002110">
    <property type="entry name" value="Ankyrin_rpt"/>
</dbReference>
<dbReference type="InterPro" id="IPR013320">
    <property type="entry name" value="ConA-like_dom_sf"/>
</dbReference>
<evidence type="ECO:0000256" key="3">
    <source>
        <dbReference type="PROSITE-ProRule" id="PRU00023"/>
    </source>
</evidence>
<dbReference type="Pfam" id="PF12796">
    <property type="entry name" value="Ank_2"/>
    <property type="match status" value="5"/>
</dbReference>
<feature type="repeat" description="ANK" evidence="3">
    <location>
        <begin position="1624"/>
        <end position="1656"/>
    </location>
</feature>
<dbReference type="Proteomes" id="UP000474640">
    <property type="component" value="Unassembled WGS sequence"/>
</dbReference>
<feature type="region of interest" description="Disordered" evidence="4">
    <location>
        <begin position="393"/>
        <end position="436"/>
    </location>
</feature>
<feature type="repeat" description="ANK" evidence="3">
    <location>
        <begin position="1965"/>
        <end position="1997"/>
    </location>
</feature>
<dbReference type="OrthoDB" id="5090952at2759"/>
<feature type="repeat" description="ANK" evidence="3">
    <location>
        <begin position="1928"/>
        <end position="1952"/>
    </location>
</feature>
<dbReference type="InterPro" id="IPR003877">
    <property type="entry name" value="SPRY_dom"/>
</dbReference>
<dbReference type="CDD" id="cd12885">
    <property type="entry name" value="SPRY_RanBP_like"/>
    <property type="match status" value="1"/>
</dbReference>
<feature type="repeat" description="ANK" evidence="3">
    <location>
        <begin position="1688"/>
        <end position="1722"/>
    </location>
</feature>
<dbReference type="InterPro" id="IPR056884">
    <property type="entry name" value="NPHP3-like_N"/>
</dbReference>
<protein>
    <recommendedName>
        <fullName evidence="5">B30.2/SPRY domain-containing protein</fullName>
    </recommendedName>
</protein>
<name>A0A7C8R2H2_ORBOL</name>
<keyword evidence="2 3" id="KW-0040">ANK repeat</keyword>
<dbReference type="SUPFAM" id="SSF48403">
    <property type="entry name" value="Ankyrin repeat"/>
    <property type="match status" value="2"/>
</dbReference>
<accession>A0A7C8R2H2</accession>
<feature type="repeat" description="ANK" evidence="3">
    <location>
        <begin position="1459"/>
        <end position="1491"/>
    </location>
</feature>
<dbReference type="InterPro" id="IPR001870">
    <property type="entry name" value="B30.2/SPRY"/>
</dbReference>
<feature type="compositionally biased region" description="Basic and acidic residues" evidence="4">
    <location>
        <begin position="410"/>
        <end position="428"/>
    </location>
</feature>
<dbReference type="InterPro" id="IPR036770">
    <property type="entry name" value="Ankyrin_rpt-contain_sf"/>
</dbReference>
<dbReference type="SMART" id="SM00248">
    <property type="entry name" value="ANK"/>
    <property type="match status" value="16"/>
</dbReference>
<organism evidence="6 7">
    <name type="scientific">Orbilia oligospora</name>
    <name type="common">Nematode-trapping fungus</name>
    <name type="synonym">Arthrobotrys oligospora</name>
    <dbReference type="NCBI Taxonomy" id="2813651"/>
    <lineage>
        <taxon>Eukaryota</taxon>
        <taxon>Fungi</taxon>
        <taxon>Dikarya</taxon>
        <taxon>Ascomycota</taxon>
        <taxon>Pezizomycotina</taxon>
        <taxon>Orbiliomycetes</taxon>
        <taxon>Orbiliales</taxon>
        <taxon>Orbiliaceae</taxon>
        <taxon>Orbilia</taxon>
    </lineage>
</organism>
<reference evidence="6 7" key="1">
    <citation type="submission" date="2020-01" db="EMBL/GenBank/DDBJ databases">
        <authorList>
            <person name="Palmer J.M."/>
        </authorList>
    </citation>
    <scope>NUCLEOTIDE SEQUENCE [LARGE SCALE GENOMIC DNA]</scope>
    <source>
        <strain evidence="6 7">TWF970</strain>
    </source>
</reference>
<evidence type="ECO:0000256" key="4">
    <source>
        <dbReference type="SAM" id="MobiDB-lite"/>
    </source>
</evidence>
<sequence length="2444" mass="274980">MSSIELDDPFAFQPIQLLTSQGDLGFHSKNDGDENQRPDIVDDLCMGLHVQARIDRVIHGLDSNKGNGKPASLIVFGFRFHGLHDGRRLRTAEINILFQDLDKRPRKDPAVTGLWPNGDFTLSETPVTIQNTSGVELGGEVGVVGAAGTLAFKLERQSGYQHLDRSIVIGSITLDMKVRNYGPNNAVRITLEEDSTNKTGVITDLRVPVLLSRKNDDRFTASVRVTATGNFFQNSIKGLRNLTGRTPANDPVIFKPGLQYLRPPTLNANLERNLAAEVDEQNLSEVNLEKFGAALGENDRPEDDDSRYRFKLLSLGAHDNGAYIICLIGFENTDFCAIESSNPSSPETENLSNILPHLIPEALVFESPSFETRESAPQKNSKLNSQQENQDFLSTGYNKTHGETQQQDVALKRREAETTRPQKNEGHPRPQGSAESRIRLQSNSIEIEAVNLLESLRIQFCRPVQPWKKLVLAGYGIWGIILKRAILLANQNPLYYRIALQTSTLIFFATPHQVPEVEVWENILLSIIQNCNFKTDERISNVLSGLSTAATKIYSKFYDILQKYMLINVIEGKGVNGNELPLVGELGSFGGETESHHVEWRKEQSLTTILRFNKHSLVDLDFLRKVFLLQGPRIMDDTLNGIKTTFLRDESSYDLYLQFLRILSPSRCLIWEPESFLAQEIDLSDIYSEDFTTLEMYDWRGDDSSSEIQIIGPPNYGKSHLLKYACQQVKRRTARVLVQYILEPNRDIYASNYGMLVALLHQVISQRPDLFFSIEKIVEEYFLWDTWTETNLWELLSILITNCPSRLSFAVAVDFKQFREGGSVMSAWLNRLGTFFDQHSTNFLYIFSSEDIIKTENLTSSSSRVVLNLGSEVVSERHDRFAELALEQAIKHSPRLKLLEDRKHLEIRLALRTKLCALDLWVAAPDFYAQILSLYTPRILTPSTIIDSISMGPSSIADLRRHQVQKIKECGEFVADWCSLGISWVLKAVRPFRLEELSVALAIDLTDNSLEDLDRRISRDLSSDLTEYAGFFLKVENDQIHTVCGKYQLEKILEEADPEHSLKRINHTQLTKLCLHYLRMVLSRPEAGKEWEHCLMHLSSPWQHPTSAVFAPHPRSMEFLDYAVRNWVEHYRQANLLEATNGIHTEVIEFLNDSLVRDRWLQAYHSADSGRRSASYTATLPFEVEVTNLPKVIGIGSALEVAEYFGFTSLVDKLSKDVVETSNLAYNIRIQNGYRVRTQIFKNISSEEFIRALICNGKISQFKDFIETKQPMEAKLLVLAIHLAVQSGRLDLLDLLPRAECSSKIISESESYVTIPERNILLAAIISGSSSIVEYILKYKNVRDYVTLLGLRDWELDPLLCLELDNIPVLAHIKEILGRNSPPSPNVALKPVHKPALRRFYFIEKFLGAKPSPIDSEQGSWTPLHFAVGSESFEVVQFVLRARSRGNETVEFINRKTKTGWTALHIAAALGDANVVEELLRSGANANIDTYIQNTRKETPAEVAVKHGHLQVLKHLLPRADEDRISLLQIAAKAGQLLIVDHLLDWQGDQSNPDTQNLYKAALIEAAKCGYSEIVRVLLSTKVEPNGEAGERRTALHYAAQEDHPEVVKILIAHGANVNSPDPTRNTPLHLATVHDGCDVARVLVENKADVNAENRSKFSPLHLAINRPEIVTLLLNNGADVNAKDSRGRSPLIVACMAETPKLKVVKLLLEAGADTATADLMGNTAVYHAIKNDHFDIVRLICENYRYAEEFQQTLVQNSRWAVELSRTPMLEYFLERAFRLKIDVANLRGPVGETLMHVLVASPEFSRLFPEWEPKLQWSRIVNEVDNDGCTALYDSACYTKLDTARTLLNIGADINLGNENGWTPLHAAYDSAEFSELLISDGADINALNSSHHTPLMLACINGYLATVEALLKHRPKLELEDLLGYTALHLSASGGQYDITKLLLEDGGGSVANISIRDKTGNTPLHLAIKQGHPSVAELLIKKGSDIGAKTDLDETCLDLAIQPAVNPNGELLRILLARDKTDNPPLWSGEDLGRLIAKHFDGGLDQRIFPILEAEPGLLTSGVLDPLLLGLMHSWQEFEDTQETIALELLDKGFDPFKTRVGSKLSVFQSAFILREKPRQKFIDACMAKLPQNIEDCGSGFRELRTAIEYRDRILWRQFLPLLDSASKIRDEDGWALDHFIYQSQVLDSQPLVKSDRIPESFTISPKSLTLPDIWRRWNRRRDLDVGNRFDISDNGLVVTFTDGNRRDEYDNPTYFACSLRSDHPFPPRDTEKSYFEIEIQGIEAEGGSTELSTVLIGLCGELSFLANAGPGWNIWTLGYHGDDGGMFEEHGNRYRYEGTKFGIGNTVGCGVDYELGDYYFTLDGKIEARFKGDNQFLISRKLYPVVGHWGRACKVLVNFGQKPFKWTVTGHRFGKEATRAASDFCKIGKITEIISEC</sequence>
<dbReference type="EMBL" id="JAABOJ010000067">
    <property type="protein sequence ID" value="KAF3271950.1"/>
    <property type="molecule type" value="Genomic_DNA"/>
</dbReference>
<dbReference type="Pfam" id="PF00622">
    <property type="entry name" value="SPRY"/>
    <property type="match status" value="1"/>
</dbReference>
<feature type="repeat" description="ANK" evidence="3">
    <location>
        <begin position="1591"/>
        <end position="1623"/>
    </location>
</feature>
<dbReference type="PROSITE" id="PS50088">
    <property type="entry name" value="ANK_REPEAT"/>
    <property type="match status" value="9"/>
</dbReference>
<proteinExistence type="predicted"/>
<dbReference type="Pfam" id="PF24883">
    <property type="entry name" value="NPHP3_N"/>
    <property type="match status" value="1"/>
</dbReference>
<dbReference type="PRINTS" id="PR01415">
    <property type="entry name" value="ANKYRIN"/>
</dbReference>
<dbReference type="SUPFAM" id="SSF49899">
    <property type="entry name" value="Concanavalin A-like lectins/glucanases"/>
    <property type="match status" value="1"/>
</dbReference>
<evidence type="ECO:0000313" key="7">
    <source>
        <dbReference type="Proteomes" id="UP000474640"/>
    </source>
</evidence>
<dbReference type="PANTHER" id="PTHR24171">
    <property type="entry name" value="ANKYRIN REPEAT DOMAIN-CONTAINING PROTEIN 39-RELATED"/>
    <property type="match status" value="1"/>
</dbReference>
<dbReference type="PROSITE" id="PS50188">
    <property type="entry name" value="B302_SPRY"/>
    <property type="match status" value="1"/>
</dbReference>
<dbReference type="InterPro" id="IPR044736">
    <property type="entry name" value="Gid1/RanBPM/SPLA_SPRY"/>
</dbReference>
<feature type="repeat" description="ANK" evidence="3">
    <location>
        <begin position="1657"/>
        <end position="1687"/>
    </location>
</feature>
<feature type="region of interest" description="Disordered" evidence="4">
    <location>
        <begin position="369"/>
        <end position="388"/>
    </location>
</feature>
<feature type="repeat" description="ANK" evidence="3">
    <location>
        <begin position="1864"/>
        <end position="1894"/>
    </location>
</feature>
<evidence type="ECO:0000313" key="6">
    <source>
        <dbReference type="EMBL" id="KAF3271950.1"/>
    </source>
</evidence>